<comment type="caution">
    <text evidence="12">The sequence shown here is derived from an EMBL/GenBank/DDBJ whole genome shotgun (WGS) entry which is preliminary data.</text>
</comment>
<evidence type="ECO:0000256" key="8">
    <source>
        <dbReference type="ARBA" id="ARBA00038134"/>
    </source>
</evidence>
<evidence type="ECO:0000256" key="10">
    <source>
        <dbReference type="ARBA" id="ARBA00042461"/>
    </source>
</evidence>
<dbReference type="GO" id="GO:0008270">
    <property type="term" value="F:zinc ion binding"/>
    <property type="evidence" value="ECO:0007669"/>
    <property type="project" value="InterPro"/>
</dbReference>
<evidence type="ECO:0000256" key="9">
    <source>
        <dbReference type="ARBA" id="ARBA00041135"/>
    </source>
</evidence>
<keyword evidence="2" id="KW-0479">Metal-binding</keyword>
<evidence type="ECO:0000256" key="2">
    <source>
        <dbReference type="ARBA" id="ARBA00022723"/>
    </source>
</evidence>
<dbReference type="GO" id="GO:0000981">
    <property type="term" value="F:DNA-binding transcription factor activity, RNA polymerase II-specific"/>
    <property type="evidence" value="ECO:0007669"/>
    <property type="project" value="InterPro"/>
</dbReference>
<dbReference type="PROSITE" id="PS00463">
    <property type="entry name" value="ZN2_CY6_FUNGAL_1"/>
    <property type="match status" value="1"/>
</dbReference>
<dbReference type="EMBL" id="MIKG01000001">
    <property type="protein sequence ID" value="RAO64150.1"/>
    <property type="molecule type" value="Genomic_DNA"/>
</dbReference>
<feature type="domain" description="Zn(2)-C6 fungal-type" evidence="11">
    <location>
        <begin position="24"/>
        <end position="56"/>
    </location>
</feature>
<dbReference type="PROSITE" id="PS50048">
    <property type="entry name" value="ZN2_CY6_FUNGAL_2"/>
    <property type="match status" value="1"/>
</dbReference>
<dbReference type="GeneID" id="63789379"/>
<dbReference type="RefSeq" id="XP_040728667.1">
    <property type="nucleotide sequence ID" value="XM_040873676.1"/>
</dbReference>
<dbReference type="PANTHER" id="PTHR31845:SF34">
    <property type="entry name" value="TRANSCRIPTIONAL ACTIVATOR OF PROTEASES PRTT"/>
    <property type="match status" value="1"/>
</dbReference>
<evidence type="ECO:0000256" key="4">
    <source>
        <dbReference type="ARBA" id="ARBA00023015"/>
    </source>
</evidence>
<sequence length="653" mass="73470">MKSFSQSSPPAPATRRAARRRVISCETCRRAKTRCDLSPKASSCNRCQKLRIKCSLSSSDLFSHGNGHDEAVNVGERQSLEKRIANIEDSLQEMKSTLASMCCFMQNLDNRPMDNVVMTEASSSTAKNHATGQHADFPHLPSLRTETTKLAPIMMVRKFRPDSRRLYRDPGNDIVEKRILSEEVATCLVSEFLNHRGSVIQIEKSPTDGHLRHRSPLLFAVCALHGLRFSNSYDTLLNSPTHRHLYEEVRDMLGQAVLASPLPLDELYAILIMSTFEAAPRPVYEYIESWLLSGICAKQAILSIDFPRINQRIDSGNAERKDKQLMSLWNNICLINFRFAVGTGKPTTIPANYIDQCPAILNHPEASVEDDLVLAEILLYRTLHNKLANFSLGDDHGEEDHCTELRTWENKWKRLLDSPQAITLRFSYDIAQMVIARRATEDSIFSGTTASQLRKRKRNNPRKVHEKTNYHILAYQSALSVAERFIHASVTGVQALPKFHHICIAYCALVLSETACEHNAVTSRVMEGISARDVLLMLKRIRQHYHMSFGGEIPEAMNVAVARVAAVVSDTTDSAGYASQGINYNDSSLSGNLPTIGIHDGTENQYVRRFPGGNELMDMNDFDHATLDENFLVQDLLFDGSNMSFVDYFNSTW</sequence>
<dbReference type="GO" id="GO:0000976">
    <property type="term" value="F:transcription cis-regulatory region binding"/>
    <property type="evidence" value="ECO:0007669"/>
    <property type="project" value="TreeGrafter"/>
</dbReference>
<dbReference type="CDD" id="cd00067">
    <property type="entry name" value="GAL4"/>
    <property type="match status" value="1"/>
</dbReference>
<evidence type="ECO:0000256" key="6">
    <source>
        <dbReference type="ARBA" id="ARBA00023163"/>
    </source>
</evidence>
<dbReference type="AlphaFoldDB" id="A0A364KKS4"/>
<dbReference type="STRING" id="1196081.A0A364KKS4"/>
<dbReference type="GO" id="GO:0005634">
    <property type="term" value="C:nucleus"/>
    <property type="evidence" value="ECO:0007669"/>
    <property type="project" value="UniProtKB-SubCell"/>
</dbReference>
<keyword evidence="13" id="KW-1185">Reference proteome</keyword>
<dbReference type="Gene3D" id="4.10.240.10">
    <property type="entry name" value="Zn(2)-C6 fungal-type DNA-binding domain"/>
    <property type="match status" value="1"/>
</dbReference>
<comment type="similarity">
    <text evidence="8">Belongs to the prtT family.</text>
</comment>
<name>A0A364KKS4_TALAM</name>
<evidence type="ECO:0000256" key="1">
    <source>
        <dbReference type="ARBA" id="ARBA00004123"/>
    </source>
</evidence>
<dbReference type="Proteomes" id="UP000249363">
    <property type="component" value="Unassembled WGS sequence"/>
</dbReference>
<evidence type="ECO:0000256" key="3">
    <source>
        <dbReference type="ARBA" id="ARBA00022833"/>
    </source>
</evidence>
<evidence type="ECO:0000256" key="7">
    <source>
        <dbReference type="ARBA" id="ARBA00023242"/>
    </source>
</evidence>
<organism evidence="12 13">
    <name type="scientific">Talaromyces amestolkiae</name>
    <dbReference type="NCBI Taxonomy" id="1196081"/>
    <lineage>
        <taxon>Eukaryota</taxon>
        <taxon>Fungi</taxon>
        <taxon>Dikarya</taxon>
        <taxon>Ascomycota</taxon>
        <taxon>Pezizomycotina</taxon>
        <taxon>Eurotiomycetes</taxon>
        <taxon>Eurotiomycetidae</taxon>
        <taxon>Eurotiales</taxon>
        <taxon>Trichocomaceae</taxon>
        <taxon>Talaromyces</taxon>
        <taxon>Talaromyces sect. Talaromyces</taxon>
    </lineage>
</organism>
<evidence type="ECO:0000313" key="12">
    <source>
        <dbReference type="EMBL" id="RAO64150.1"/>
    </source>
</evidence>
<evidence type="ECO:0000313" key="13">
    <source>
        <dbReference type="Proteomes" id="UP000249363"/>
    </source>
</evidence>
<keyword evidence="4" id="KW-0805">Transcription regulation</keyword>
<accession>A0A364KKS4</accession>
<protein>
    <recommendedName>
        <fullName evidence="9">Transcriptional activator of proteases prtT</fullName>
    </recommendedName>
    <alternativeName>
        <fullName evidence="10">Zn(2)-C6 zinc finger-containing protein prtT</fullName>
    </alternativeName>
</protein>
<dbReference type="InterPro" id="IPR001138">
    <property type="entry name" value="Zn2Cys6_DnaBD"/>
</dbReference>
<dbReference type="OrthoDB" id="2595934at2759"/>
<proteinExistence type="inferred from homology"/>
<keyword evidence="7" id="KW-0539">Nucleus</keyword>
<dbReference type="PANTHER" id="PTHR31845">
    <property type="entry name" value="FINGER DOMAIN PROTEIN, PUTATIVE-RELATED"/>
    <property type="match status" value="1"/>
</dbReference>
<dbReference type="Pfam" id="PF00172">
    <property type="entry name" value="Zn_clus"/>
    <property type="match status" value="1"/>
</dbReference>
<gene>
    <name evidence="12" type="ORF">BHQ10_000162</name>
</gene>
<evidence type="ECO:0000259" key="11">
    <source>
        <dbReference type="PROSITE" id="PS50048"/>
    </source>
</evidence>
<dbReference type="CDD" id="cd12148">
    <property type="entry name" value="fungal_TF_MHR"/>
    <property type="match status" value="1"/>
</dbReference>
<keyword evidence="5" id="KW-0238">DNA-binding</keyword>
<dbReference type="InterPro" id="IPR036864">
    <property type="entry name" value="Zn2-C6_fun-type_DNA-bd_sf"/>
</dbReference>
<reference evidence="12 13" key="1">
    <citation type="journal article" date="2017" name="Biotechnol. Biofuels">
        <title>Differential beta-glucosidase expression as a function of carbon source availability in Talaromyces amestolkiae: a genomic and proteomic approach.</title>
        <authorList>
            <person name="de Eugenio L.I."/>
            <person name="Mendez-Liter J.A."/>
            <person name="Nieto-Dominguez M."/>
            <person name="Alonso L."/>
            <person name="Gil-Munoz J."/>
            <person name="Barriuso J."/>
            <person name="Prieto A."/>
            <person name="Martinez M.J."/>
        </authorList>
    </citation>
    <scope>NUCLEOTIDE SEQUENCE [LARGE SCALE GENOMIC DNA]</scope>
    <source>
        <strain evidence="12 13">CIB</strain>
    </source>
</reference>
<keyword evidence="6" id="KW-0804">Transcription</keyword>
<evidence type="ECO:0000256" key="5">
    <source>
        <dbReference type="ARBA" id="ARBA00023125"/>
    </source>
</evidence>
<comment type="subcellular location">
    <subcellularLocation>
        <location evidence="1">Nucleus</location>
    </subcellularLocation>
</comment>
<dbReference type="SUPFAM" id="SSF57701">
    <property type="entry name" value="Zn2/Cys6 DNA-binding domain"/>
    <property type="match status" value="1"/>
</dbReference>
<keyword evidence="3" id="KW-0862">Zinc</keyword>
<dbReference type="InterPro" id="IPR051089">
    <property type="entry name" value="prtT"/>
</dbReference>